<dbReference type="OrthoDB" id="5242130at2"/>
<protein>
    <submittedName>
        <fullName evidence="1">Dockerin type I repeat protein</fullName>
    </submittedName>
</protein>
<evidence type="ECO:0000313" key="2">
    <source>
        <dbReference type="Proteomes" id="UP000317238"/>
    </source>
</evidence>
<comment type="caution">
    <text evidence="1">The sequence shown here is derived from an EMBL/GenBank/DDBJ whole genome shotgun (WGS) entry which is preliminary data.</text>
</comment>
<dbReference type="AlphaFoldDB" id="A0A5C5Y4Z4"/>
<evidence type="ECO:0000313" key="1">
    <source>
        <dbReference type="EMBL" id="TWT70737.1"/>
    </source>
</evidence>
<dbReference type="SUPFAM" id="SSF63446">
    <property type="entry name" value="Type I dockerin domain"/>
    <property type="match status" value="1"/>
</dbReference>
<organism evidence="1 2">
    <name type="scientific">Crateriforma conspicua</name>
    <dbReference type="NCBI Taxonomy" id="2527996"/>
    <lineage>
        <taxon>Bacteria</taxon>
        <taxon>Pseudomonadati</taxon>
        <taxon>Planctomycetota</taxon>
        <taxon>Planctomycetia</taxon>
        <taxon>Planctomycetales</taxon>
        <taxon>Planctomycetaceae</taxon>
        <taxon>Crateriforma</taxon>
    </lineage>
</organism>
<dbReference type="GO" id="GO:0000272">
    <property type="term" value="P:polysaccharide catabolic process"/>
    <property type="evidence" value="ECO:0007669"/>
    <property type="project" value="InterPro"/>
</dbReference>
<proteinExistence type="predicted"/>
<accession>A0A5C5Y4Z4</accession>
<dbReference type="GO" id="GO:0004553">
    <property type="term" value="F:hydrolase activity, hydrolyzing O-glycosyl compounds"/>
    <property type="evidence" value="ECO:0007669"/>
    <property type="project" value="InterPro"/>
</dbReference>
<dbReference type="InterPro" id="IPR002105">
    <property type="entry name" value="Dockerin_1_rpt"/>
</dbReference>
<keyword evidence="2" id="KW-1185">Reference proteome</keyword>
<dbReference type="InterPro" id="IPR036439">
    <property type="entry name" value="Dockerin_dom_sf"/>
</dbReference>
<dbReference type="Pfam" id="PF00404">
    <property type="entry name" value="Dockerin_1"/>
    <property type="match status" value="1"/>
</dbReference>
<dbReference type="Gene3D" id="1.10.1330.10">
    <property type="entry name" value="Dockerin domain"/>
    <property type="match status" value="1"/>
</dbReference>
<dbReference type="EMBL" id="SJPL01000001">
    <property type="protein sequence ID" value="TWT70737.1"/>
    <property type="molecule type" value="Genomic_DNA"/>
</dbReference>
<dbReference type="SUPFAM" id="SSF69322">
    <property type="entry name" value="Tricorn protease domain 2"/>
    <property type="match status" value="1"/>
</dbReference>
<name>A0A5C5Y4Z4_9PLAN</name>
<gene>
    <name evidence="1" type="ORF">Pan14r_30450</name>
</gene>
<reference evidence="1 2" key="1">
    <citation type="submission" date="2019-02" db="EMBL/GenBank/DDBJ databases">
        <title>Deep-cultivation of Planctomycetes and their phenomic and genomic characterization uncovers novel biology.</title>
        <authorList>
            <person name="Wiegand S."/>
            <person name="Jogler M."/>
            <person name="Boedeker C."/>
            <person name="Pinto D."/>
            <person name="Vollmers J."/>
            <person name="Rivas-Marin E."/>
            <person name="Kohn T."/>
            <person name="Peeters S.H."/>
            <person name="Heuer A."/>
            <person name="Rast P."/>
            <person name="Oberbeckmann S."/>
            <person name="Bunk B."/>
            <person name="Jeske O."/>
            <person name="Meyerdierks A."/>
            <person name="Storesund J.E."/>
            <person name="Kallscheuer N."/>
            <person name="Luecker S."/>
            <person name="Lage O.M."/>
            <person name="Pohl T."/>
            <person name="Merkel B.J."/>
            <person name="Hornburger P."/>
            <person name="Mueller R.-W."/>
            <person name="Bruemmer F."/>
            <person name="Labrenz M."/>
            <person name="Spormann A.M."/>
            <person name="Op Den Camp H."/>
            <person name="Overmann J."/>
            <person name="Amann R."/>
            <person name="Jetten M.S.M."/>
            <person name="Mascher T."/>
            <person name="Medema M.H."/>
            <person name="Devos D.P."/>
            <person name="Kaster A.-K."/>
            <person name="Ovreas L."/>
            <person name="Rohde M."/>
            <person name="Galperin M.Y."/>
            <person name="Jogler C."/>
        </authorList>
    </citation>
    <scope>NUCLEOTIDE SEQUENCE [LARGE SCALE GENOMIC DNA]</scope>
    <source>
        <strain evidence="1 2">Pan14r</strain>
    </source>
</reference>
<dbReference type="Proteomes" id="UP000317238">
    <property type="component" value="Unassembled WGS sequence"/>
</dbReference>
<sequence>MRKTNWRRCKLETLESRRPLAGFGGFASSSDPFPNSNTDFARVGDNTLFVRNEPASGAELWRSTDANGPAELVRDIRPGEIGSAIESLLSVGDSVFFTAQLPDSGRNLWRSDGTSEGTVRVSDHDIDGPLQVFGDRVVFYVPVDWYRGELWISDGTRSGTTLVTTLTDRFENGVGKLLTADQHRFYFEQGSRNYFVSDGTPAGTIQLSGESVDKIRSIESAHNLATGDIIFLELFNGNEIHFIQPDGTVASVEELFGVNVASPAVGQPFGDDFFFLVTNTIGNVLWRTDGSPQGTAAVETVAELPEGRWVNDRSLSSVGEFLLTRTSGKGGDAWAVFDTSTGVWREFAGAPHGGEITIAGKYAYYATRHNNCDQIIRLDPRTATWEISASLSPEDRLGELFVIQDQLFFSYFASSKFFGQSLQIHWIDDQGSWNRHSSFSYGSGDSHRLVSVNNNQTLILVQMNQNRLVIHRTDTTAENSLRRIASNHAPMTRAAVPRAADRHHLTRLDGRHFVFTTQDVFGSKVWISDGTALGTRIAFATDDISPQATIDELYVVANKAVFTVTPTERLGRSLWSVGVGSVPRAIYRPGDGFGHLFDVLGSVNDRVIFATHDDAGGQTIWRTNDDVSNIAALASGFPVVYRTDLLKQAVAGQRLFFRVDSVAPYNVRYQYASNYARSYSGWGTDLDLGRRPSPGIERALWSTDGTAFGTQKVVVPQDLVSEEILKSYGNSIKPVSDLASIRTDNSGLFLQIEGSNDFFEIPESLTQHGDPVPIGRLGDSWIFRISPPNSPFVRELWRLDDDGSQPERIILAPLDQIVISDSKIFFGVSELTDGVMAGLYVSDGTAAGTHLVPTISPLGGRSLTLDGFTANGSVVASGEATWVTDGTAEGSTLISDTRAWNIVILDDDFVLNYVNHPLIVDTIDVVDTASTVTISADTNQTSVSVDQIDFAASVSTEVHLNLERAVGEVVIDTASVAAGPARRLDLNVRYETRIRLINGPGDSVTYSDWPDGLMIQIDGLDICVRLNDSVSLIDDLGPRERRVITSDSGDLVRLKNVGDDPTFSINASGRLWNLQIAEKSHLSNQVVRFDLSRGSDRVIVDKSFDPFVAGGFTRPIDIRFTEPTNGIDHSTIIVPDTYESYFSSGRYIRYRLTEHPHIRLHFDIQNNPYQNPVDVYDTNADGVVTAFDALLVINRLHFANEAVGWSDWQGLYDVLGDGTVSAHDALMVINRLRRDATFEATDSFVDRSLLVEDDDPLRVQPTSNTLF</sequence>